<dbReference type="Proteomes" id="UP000091857">
    <property type="component" value="Chromosome 1"/>
</dbReference>
<proteinExistence type="predicted"/>
<sequence length="104" mass="12188">MPFMLSFLATFRRGMSYSLLPFALKAVPSRRSNEQELAFFRKPLFSYHIMVLLLFMRNPTNISYIISFLKPILKQKHQERGAFLFPTLFTRSSVSLVWVCFSNA</sequence>
<evidence type="ECO:0000313" key="2">
    <source>
        <dbReference type="Proteomes" id="UP000091857"/>
    </source>
</evidence>
<reference evidence="2" key="1">
    <citation type="journal article" date="2016" name="Nat. Biotechnol.">
        <title>Sequencing wild and cultivated cassava and related species reveals extensive interspecific hybridization and genetic diversity.</title>
        <authorList>
            <person name="Bredeson J.V."/>
            <person name="Lyons J.B."/>
            <person name="Prochnik S.E."/>
            <person name="Wu G.A."/>
            <person name="Ha C.M."/>
            <person name="Edsinger-Gonzales E."/>
            <person name="Grimwood J."/>
            <person name="Schmutz J."/>
            <person name="Rabbi I.Y."/>
            <person name="Egesi C."/>
            <person name="Nauluvula P."/>
            <person name="Lebot V."/>
            <person name="Ndunguru J."/>
            <person name="Mkamilo G."/>
            <person name="Bart R.S."/>
            <person name="Setter T.L."/>
            <person name="Gleadow R.M."/>
            <person name="Kulakow P."/>
            <person name="Ferguson M.E."/>
            <person name="Rounsley S."/>
            <person name="Rokhsar D.S."/>
        </authorList>
    </citation>
    <scope>NUCLEOTIDE SEQUENCE [LARGE SCALE GENOMIC DNA]</scope>
    <source>
        <strain evidence="2">cv. AM560-2</strain>
    </source>
</reference>
<gene>
    <name evidence="1" type="ORF">MANES_01G049435v8</name>
</gene>
<keyword evidence="2" id="KW-1185">Reference proteome</keyword>
<evidence type="ECO:0000313" key="1">
    <source>
        <dbReference type="EMBL" id="KAG8661920.1"/>
    </source>
</evidence>
<protein>
    <submittedName>
        <fullName evidence="1">Uncharacterized protein</fullName>
    </submittedName>
</protein>
<organism evidence="1 2">
    <name type="scientific">Manihot esculenta</name>
    <name type="common">Cassava</name>
    <name type="synonym">Jatropha manihot</name>
    <dbReference type="NCBI Taxonomy" id="3983"/>
    <lineage>
        <taxon>Eukaryota</taxon>
        <taxon>Viridiplantae</taxon>
        <taxon>Streptophyta</taxon>
        <taxon>Embryophyta</taxon>
        <taxon>Tracheophyta</taxon>
        <taxon>Spermatophyta</taxon>
        <taxon>Magnoliopsida</taxon>
        <taxon>eudicotyledons</taxon>
        <taxon>Gunneridae</taxon>
        <taxon>Pentapetalae</taxon>
        <taxon>rosids</taxon>
        <taxon>fabids</taxon>
        <taxon>Malpighiales</taxon>
        <taxon>Euphorbiaceae</taxon>
        <taxon>Crotonoideae</taxon>
        <taxon>Manihoteae</taxon>
        <taxon>Manihot</taxon>
    </lineage>
</organism>
<accession>A0ACB7IBQ7</accession>
<name>A0ACB7IBQ7_MANES</name>
<comment type="caution">
    <text evidence="1">The sequence shown here is derived from an EMBL/GenBank/DDBJ whole genome shotgun (WGS) entry which is preliminary data.</text>
</comment>
<dbReference type="EMBL" id="CM004387">
    <property type="protein sequence ID" value="KAG8661920.1"/>
    <property type="molecule type" value="Genomic_DNA"/>
</dbReference>